<protein>
    <recommendedName>
        <fullName evidence="1">KIB1-4 beta-propeller domain-containing protein</fullName>
    </recommendedName>
</protein>
<organism evidence="2 3">
    <name type="scientific">Setaria viridis</name>
    <name type="common">Green bristlegrass</name>
    <name type="synonym">Setaria italica subsp. viridis</name>
    <dbReference type="NCBI Taxonomy" id="4556"/>
    <lineage>
        <taxon>Eukaryota</taxon>
        <taxon>Viridiplantae</taxon>
        <taxon>Streptophyta</taxon>
        <taxon>Embryophyta</taxon>
        <taxon>Tracheophyta</taxon>
        <taxon>Spermatophyta</taxon>
        <taxon>Magnoliopsida</taxon>
        <taxon>Liliopsida</taxon>
        <taxon>Poales</taxon>
        <taxon>Poaceae</taxon>
        <taxon>PACMAD clade</taxon>
        <taxon>Panicoideae</taxon>
        <taxon>Panicodae</taxon>
        <taxon>Paniceae</taxon>
        <taxon>Cenchrinae</taxon>
        <taxon>Setaria</taxon>
    </lineage>
</organism>
<dbReference type="PANTHER" id="PTHR33110:SF71">
    <property type="entry name" value="F-BOX_KELCH-REPEAT PROTEIN"/>
    <property type="match status" value="1"/>
</dbReference>
<dbReference type="OMA" id="RANDQCK"/>
<evidence type="ECO:0000313" key="2">
    <source>
        <dbReference type="EMBL" id="TKW34733.1"/>
    </source>
</evidence>
<keyword evidence="3" id="KW-1185">Reference proteome</keyword>
<sequence length="366" mass="40612">MIKIVHAASVRRTQAARSTFRLVLRLLPAYADRARFTAVCPQWRAAARQLPLPPPLPLLAFPDGTFYSLPCGEPFRFPGFGRAGYRGVAYNGCFLVDPFTGATVTLPALSRIRLRPPNAAVKYAESVCSSNLVAAFFGSTYMKGGGDSSQILVCQPGGSSWSVRANDQCKQFQDMAFYQGKLYALAYDENLHIVNISQDPSTGDPQVARVRQVIKGDPDPLLEAWWPDDTTGVKKLYLVESGGTLLMVHRKICCRISDSMIVAGQNKFEVFKADIQHSRWVSVTTLGDDQMLFLGRQCSRVVSASQYGMSSDQIFFLDDEMENATQCYFDEESTSVGVYNMRTGEVSSPLPLVWKHEVLLATWLFP</sequence>
<dbReference type="AlphaFoldDB" id="A0A4U6W0G2"/>
<proteinExistence type="predicted"/>
<feature type="domain" description="KIB1-4 beta-propeller" evidence="1">
    <location>
        <begin position="91"/>
        <end position="340"/>
    </location>
</feature>
<dbReference type="PANTHER" id="PTHR33110">
    <property type="entry name" value="F-BOX/KELCH-REPEAT PROTEIN-RELATED"/>
    <property type="match status" value="1"/>
</dbReference>
<dbReference type="InterPro" id="IPR005174">
    <property type="entry name" value="KIB1-4_b-propeller"/>
</dbReference>
<accession>A0A4U6W0G2</accession>
<dbReference type="EMBL" id="CM016553">
    <property type="protein sequence ID" value="TKW34733.1"/>
    <property type="molecule type" value="Genomic_DNA"/>
</dbReference>
<evidence type="ECO:0000313" key="3">
    <source>
        <dbReference type="Proteomes" id="UP000298652"/>
    </source>
</evidence>
<name>A0A4U6W0G2_SETVI</name>
<gene>
    <name evidence="2" type="ORF">SEVIR_2G325300v2</name>
</gene>
<dbReference type="Gramene" id="TKW34733">
    <property type="protein sequence ID" value="TKW34733"/>
    <property type="gene ID" value="SEVIR_2G325300v2"/>
</dbReference>
<evidence type="ECO:0000259" key="1">
    <source>
        <dbReference type="Pfam" id="PF03478"/>
    </source>
</evidence>
<dbReference type="Pfam" id="PF03478">
    <property type="entry name" value="Beta-prop_KIB1-4"/>
    <property type="match status" value="1"/>
</dbReference>
<reference evidence="2" key="1">
    <citation type="submission" date="2019-03" db="EMBL/GenBank/DDBJ databases">
        <title>WGS assembly of Setaria viridis.</title>
        <authorList>
            <person name="Huang P."/>
            <person name="Jenkins J."/>
            <person name="Grimwood J."/>
            <person name="Barry K."/>
            <person name="Healey A."/>
            <person name="Mamidi S."/>
            <person name="Sreedasyam A."/>
            <person name="Shu S."/>
            <person name="Feldman M."/>
            <person name="Wu J."/>
            <person name="Yu Y."/>
            <person name="Chen C."/>
            <person name="Johnson J."/>
            <person name="Rokhsar D."/>
            <person name="Baxter I."/>
            <person name="Schmutz J."/>
            <person name="Brutnell T."/>
            <person name="Kellogg E."/>
        </authorList>
    </citation>
    <scope>NUCLEOTIDE SEQUENCE [LARGE SCALE GENOMIC DNA]</scope>
</reference>
<dbReference type="Proteomes" id="UP000298652">
    <property type="component" value="Chromosome 2"/>
</dbReference>